<dbReference type="Pfam" id="PF14092">
    <property type="entry name" value="DUF4270"/>
    <property type="match status" value="1"/>
</dbReference>
<keyword evidence="3" id="KW-1185">Reference proteome</keyword>
<protein>
    <submittedName>
        <fullName evidence="2">DUF4270 family protein</fullName>
    </submittedName>
</protein>
<organism evidence="2 3">
    <name type="scientific">Winogradskyella endarachnes</name>
    <dbReference type="NCBI Taxonomy" id="2681965"/>
    <lineage>
        <taxon>Bacteria</taxon>
        <taxon>Pseudomonadati</taxon>
        <taxon>Bacteroidota</taxon>
        <taxon>Flavobacteriia</taxon>
        <taxon>Flavobacteriales</taxon>
        <taxon>Flavobacteriaceae</taxon>
        <taxon>Winogradskyella</taxon>
    </lineage>
</organism>
<feature type="chain" id="PRO_5027096731" evidence="1">
    <location>
        <begin position="25"/>
        <end position="582"/>
    </location>
</feature>
<feature type="signal peptide" evidence="1">
    <location>
        <begin position="1"/>
        <end position="24"/>
    </location>
</feature>
<dbReference type="InterPro" id="IPR025366">
    <property type="entry name" value="DUF4270"/>
</dbReference>
<accession>A0A6L6UC49</accession>
<dbReference type="Proteomes" id="UP000478208">
    <property type="component" value="Unassembled WGS sequence"/>
</dbReference>
<keyword evidence="1" id="KW-0732">Signal</keyword>
<proteinExistence type="predicted"/>
<dbReference type="PROSITE" id="PS51257">
    <property type="entry name" value="PROKAR_LIPOPROTEIN"/>
    <property type="match status" value="1"/>
</dbReference>
<reference evidence="2 3" key="1">
    <citation type="submission" date="2019-12" db="EMBL/GenBank/DDBJ databases">
        <authorList>
            <person name="Li J."/>
        </authorList>
    </citation>
    <scope>NUCLEOTIDE SEQUENCE [LARGE SCALE GENOMIC DNA]</scope>
    <source>
        <strain evidence="2 3">HL2-2</strain>
    </source>
</reference>
<sequence>MKKNNFILKIISFGLIILAFIACDHDFSTIESDVINPDNATSFRIESNTNEIITYTKPINPVQSNDFGLNLSTLGIYDDIYGRTTASFVTQLTPSTLDPTFGDNASIDSVVVTIPFYSTASDFDDDGNIIYEIDSILPKSENYENLRLRIFENNYFIRDFDPTGDFNDNQIYFSNKTASTSEAISNLEGHEFVFLDEPQTSYYNGTNNEVTINSDVFILEEEDNEDDEDDLPQVIERQAPGIRLRLDPTYWQSKILDMEDNAVLSSQNNFAEYFRGLYFKAEPNSANDGSFLLLNTGSTDANVTIYYKNITTTTGDDGEEEETINTGTYVLNFSPNKINFFDNEYLQPINEGDAELGDSKIYLKGGEGAIAAIKLFEGFYDEDAGITNFDHFRSEFVNLDPSDGTFESSKRLINEANLVFYVDQVSNPVNEPNRLFLYDIDNNIPLVDYYLDGTNNGLPSFSKINHLGPLEREDEDDPTSAGVKYKFRITEHINNLLIRDSTNVELGLAVSLNVNIEDLYTQRKVQTDSDIDFKVPASSTVSPRGIILHGNSTSEESKKVYLEIYYTCINGENCCPEGQDCD</sequence>
<name>A0A6L6UC49_9FLAO</name>
<evidence type="ECO:0000313" key="3">
    <source>
        <dbReference type="Proteomes" id="UP000478208"/>
    </source>
</evidence>
<dbReference type="AlphaFoldDB" id="A0A6L6UC49"/>
<evidence type="ECO:0000256" key="1">
    <source>
        <dbReference type="SAM" id="SignalP"/>
    </source>
</evidence>
<dbReference type="EMBL" id="WOWS01000003">
    <property type="protein sequence ID" value="MUU78512.1"/>
    <property type="molecule type" value="Genomic_DNA"/>
</dbReference>
<gene>
    <name evidence="2" type="ORF">GN138_08655</name>
</gene>
<comment type="caution">
    <text evidence="2">The sequence shown here is derived from an EMBL/GenBank/DDBJ whole genome shotgun (WGS) entry which is preliminary data.</text>
</comment>
<evidence type="ECO:0000313" key="2">
    <source>
        <dbReference type="EMBL" id="MUU78512.1"/>
    </source>
</evidence>
<dbReference type="RefSeq" id="WP_157363410.1">
    <property type="nucleotide sequence ID" value="NZ_WOWS01000003.1"/>
</dbReference>